<dbReference type="FunFam" id="3.30.559.30:FF:000005">
    <property type="entry name" value="Nonribosomal peptide synthase Pes1"/>
    <property type="match status" value="1"/>
</dbReference>
<dbReference type="InterPro" id="IPR010071">
    <property type="entry name" value="AA_adenyl_dom"/>
</dbReference>
<feature type="region of interest" description="Disordered" evidence="4">
    <location>
        <begin position="152"/>
        <end position="179"/>
    </location>
</feature>
<dbReference type="InterPro" id="IPR001242">
    <property type="entry name" value="Condensation_dom"/>
</dbReference>
<name>A0A1L7XYS9_9HELO</name>
<dbReference type="InterPro" id="IPR045851">
    <property type="entry name" value="AMP-bd_C_sf"/>
</dbReference>
<dbReference type="Gene3D" id="3.30.559.30">
    <property type="entry name" value="Nonribosomal peptide synthetase, condensation domain"/>
    <property type="match status" value="5"/>
</dbReference>
<keyword evidence="1" id="KW-0596">Phosphopantetheine</keyword>
<dbReference type="InterPro" id="IPR000873">
    <property type="entry name" value="AMP-dep_synth/lig_dom"/>
</dbReference>
<dbReference type="OrthoDB" id="416786at2759"/>
<reference evidence="6 7" key="1">
    <citation type="submission" date="2016-03" db="EMBL/GenBank/DDBJ databases">
        <authorList>
            <person name="Ploux O."/>
        </authorList>
    </citation>
    <scope>NUCLEOTIDE SEQUENCE [LARGE SCALE GENOMIC DNA]</scope>
    <source>
        <strain evidence="6 7">UAMH 11012</strain>
    </source>
</reference>
<dbReference type="GO" id="GO:0016874">
    <property type="term" value="F:ligase activity"/>
    <property type="evidence" value="ECO:0007669"/>
    <property type="project" value="UniProtKB-KW"/>
</dbReference>
<evidence type="ECO:0000256" key="1">
    <source>
        <dbReference type="ARBA" id="ARBA00022450"/>
    </source>
</evidence>
<dbReference type="SMART" id="SM00823">
    <property type="entry name" value="PKS_PP"/>
    <property type="match status" value="3"/>
</dbReference>
<dbReference type="PROSITE" id="PS00012">
    <property type="entry name" value="PHOSPHOPANTETHEINE"/>
    <property type="match status" value="2"/>
</dbReference>
<dbReference type="CDD" id="cd19542">
    <property type="entry name" value="CT_NRPS-like"/>
    <property type="match status" value="2"/>
</dbReference>
<evidence type="ECO:0000313" key="7">
    <source>
        <dbReference type="Proteomes" id="UP000184330"/>
    </source>
</evidence>
<dbReference type="CDD" id="cd05918">
    <property type="entry name" value="A_NRPS_SidN3_like"/>
    <property type="match status" value="4"/>
</dbReference>
<protein>
    <recommendedName>
        <fullName evidence="5">Carrier domain-containing protein</fullName>
    </recommendedName>
</protein>
<evidence type="ECO:0000256" key="4">
    <source>
        <dbReference type="SAM" id="MobiDB-lite"/>
    </source>
</evidence>
<dbReference type="STRING" id="576137.A0A1L7XYS9"/>
<dbReference type="CDD" id="cd19545">
    <property type="entry name" value="FUM14_C_NRPS-like"/>
    <property type="match status" value="2"/>
</dbReference>
<dbReference type="Pfam" id="PF00668">
    <property type="entry name" value="Condensation"/>
    <property type="match status" value="5"/>
</dbReference>
<feature type="domain" description="Carrier" evidence="5">
    <location>
        <begin position="2984"/>
        <end position="3061"/>
    </location>
</feature>
<dbReference type="PANTHER" id="PTHR45527">
    <property type="entry name" value="NONRIBOSOMAL PEPTIDE SYNTHETASE"/>
    <property type="match status" value="1"/>
</dbReference>
<dbReference type="GO" id="GO:0031177">
    <property type="term" value="F:phosphopantetheine binding"/>
    <property type="evidence" value="ECO:0007669"/>
    <property type="project" value="InterPro"/>
</dbReference>
<dbReference type="NCBIfam" id="TIGR01733">
    <property type="entry name" value="AA-adenyl-dom"/>
    <property type="match status" value="3"/>
</dbReference>
<dbReference type="InterPro" id="IPR020806">
    <property type="entry name" value="PKS_PP-bd"/>
</dbReference>
<dbReference type="Gene3D" id="3.40.50.980">
    <property type="match status" value="2"/>
</dbReference>
<dbReference type="Pfam" id="PF00501">
    <property type="entry name" value="AMP-binding"/>
    <property type="match status" value="4"/>
</dbReference>
<feature type="compositionally biased region" description="Basic and acidic residues" evidence="4">
    <location>
        <begin position="164"/>
        <end position="173"/>
    </location>
</feature>
<dbReference type="InterPro" id="IPR020845">
    <property type="entry name" value="AMP-binding_CS"/>
</dbReference>
<dbReference type="Pfam" id="PF00550">
    <property type="entry name" value="PP-binding"/>
    <property type="match status" value="4"/>
</dbReference>
<gene>
    <name evidence="6" type="ORF">PAC_20134</name>
</gene>
<dbReference type="FunFam" id="3.30.559.30:FF:000003">
    <property type="entry name" value="Nonribosomal peptide synthase SidD"/>
    <property type="match status" value="1"/>
</dbReference>
<dbReference type="Gene3D" id="2.30.38.10">
    <property type="entry name" value="Luciferase, Domain 3"/>
    <property type="match status" value="1"/>
</dbReference>
<dbReference type="EMBL" id="FJOG01000109">
    <property type="protein sequence ID" value="CZR70233.1"/>
    <property type="molecule type" value="Genomic_DNA"/>
</dbReference>
<dbReference type="InterPro" id="IPR042099">
    <property type="entry name" value="ANL_N_sf"/>
</dbReference>
<dbReference type="InterPro" id="IPR023213">
    <property type="entry name" value="CAT-like_dom_sf"/>
</dbReference>
<dbReference type="FunFam" id="3.40.50.12780:FF:000014">
    <property type="entry name" value="Nonribosomal peptide synthetase 1"/>
    <property type="match status" value="3"/>
</dbReference>
<dbReference type="GO" id="GO:0044550">
    <property type="term" value="P:secondary metabolite biosynthetic process"/>
    <property type="evidence" value="ECO:0007669"/>
    <property type="project" value="TreeGrafter"/>
</dbReference>
<dbReference type="SUPFAM" id="SSF52777">
    <property type="entry name" value="CoA-dependent acyltransferases"/>
    <property type="match status" value="9"/>
</dbReference>
<dbReference type="SUPFAM" id="SSF47336">
    <property type="entry name" value="ACP-like"/>
    <property type="match status" value="4"/>
</dbReference>
<evidence type="ECO:0000259" key="5">
    <source>
        <dbReference type="PROSITE" id="PS50075"/>
    </source>
</evidence>
<dbReference type="Gene3D" id="3.30.300.30">
    <property type="match status" value="4"/>
</dbReference>
<dbReference type="Gene3D" id="1.10.1200.10">
    <property type="entry name" value="ACP-like"/>
    <property type="match status" value="4"/>
</dbReference>
<feature type="domain" description="Carrier" evidence="5">
    <location>
        <begin position="4611"/>
        <end position="4689"/>
    </location>
</feature>
<evidence type="ECO:0000313" key="6">
    <source>
        <dbReference type="EMBL" id="CZR70233.1"/>
    </source>
</evidence>
<proteinExistence type="predicted"/>
<dbReference type="FunFam" id="1.10.1200.10:FF:000005">
    <property type="entry name" value="Nonribosomal peptide synthetase 1"/>
    <property type="match status" value="2"/>
</dbReference>
<feature type="compositionally biased region" description="Polar residues" evidence="4">
    <location>
        <begin position="154"/>
        <end position="163"/>
    </location>
</feature>
<keyword evidence="2" id="KW-0597">Phosphoprotein</keyword>
<dbReference type="GO" id="GO:0005737">
    <property type="term" value="C:cytoplasm"/>
    <property type="evidence" value="ECO:0007669"/>
    <property type="project" value="TreeGrafter"/>
</dbReference>
<dbReference type="Gene3D" id="3.30.559.10">
    <property type="entry name" value="Chloramphenicol acetyltransferase-like domain"/>
    <property type="match status" value="4"/>
</dbReference>
<organism evidence="6 7">
    <name type="scientific">Phialocephala subalpina</name>
    <dbReference type="NCBI Taxonomy" id="576137"/>
    <lineage>
        <taxon>Eukaryota</taxon>
        <taxon>Fungi</taxon>
        <taxon>Dikarya</taxon>
        <taxon>Ascomycota</taxon>
        <taxon>Pezizomycotina</taxon>
        <taxon>Leotiomycetes</taxon>
        <taxon>Helotiales</taxon>
        <taxon>Mollisiaceae</taxon>
        <taxon>Phialocephala</taxon>
        <taxon>Phialocephala fortinii species complex</taxon>
    </lineage>
</organism>
<feature type="domain" description="Carrier" evidence="5">
    <location>
        <begin position="1903"/>
        <end position="1979"/>
    </location>
</feature>
<evidence type="ECO:0000256" key="2">
    <source>
        <dbReference type="ARBA" id="ARBA00022553"/>
    </source>
</evidence>
<feature type="domain" description="Carrier" evidence="5">
    <location>
        <begin position="4059"/>
        <end position="4135"/>
    </location>
</feature>
<dbReference type="NCBIfam" id="NF003417">
    <property type="entry name" value="PRK04813.1"/>
    <property type="match status" value="5"/>
</dbReference>
<dbReference type="InterPro" id="IPR006162">
    <property type="entry name" value="Ppantetheine_attach_site"/>
</dbReference>
<dbReference type="GO" id="GO:0043041">
    <property type="term" value="P:amino acid activation for nonribosomal peptide biosynthetic process"/>
    <property type="evidence" value="ECO:0007669"/>
    <property type="project" value="TreeGrafter"/>
</dbReference>
<dbReference type="PROSITE" id="PS00455">
    <property type="entry name" value="AMP_BINDING"/>
    <property type="match status" value="4"/>
</dbReference>
<accession>A0A1L7XYS9</accession>
<dbReference type="FunFam" id="3.40.50.980:FF:000001">
    <property type="entry name" value="Non-ribosomal peptide synthetase"/>
    <property type="match status" value="2"/>
</dbReference>
<dbReference type="FunFam" id="3.30.300.30:FF:000015">
    <property type="entry name" value="Nonribosomal peptide synthase SidD"/>
    <property type="match status" value="4"/>
</dbReference>
<dbReference type="InterPro" id="IPR036736">
    <property type="entry name" value="ACP-like_sf"/>
</dbReference>
<sequence>MSQITLSPDLEYWTERLRDKEQCLFPVLDDGVQRPAKETQRTDVQAPHLEKILGFCQNYELRLSTVFQAAWGLVVRSYTGTDDVIFGYQHEHFKTFPCHVNLVRESGLQHALNAIEISYARDSSHQEFQRRDLESALKFGEEGLFNTEVRYRESTPNGRSSPQHQDHVERGESDDYDASPITVEISTDLTSKSLRIHLRYHVSYLSTGQAANVASALERALICVITGIHQNVGEQHLFSDHHRHQVDKWNQFRPESQNMTFHDAISTQVRAQPDAPAIDAWDEKLTYRELDDLSSTLARHLVQLGVQSGIFVPLVFEKSAWWVVALLAVSKSGAAFVPVDASQPVLRLKEIMDDVKPSLLLSSVQHADLLADCVKTTVVVSRSTLETLWTRSAILPELPVVEHTSAAYVMYTSGSTGRPKGAVLQHGGYLSALLCWIEGTNLVPGQRALQSSSYAWSVCIIEAISVLWHGACLCVPSDYQKQNALTEVFKDMHITWAILSPSIVKTIEREKVRHLENLILCGEPVAKEVVARWASEKTRVWVAWAATECLALARPDNFTADSNVQNLGPSKGVCRVVEVGNHERQVPIGAVGEIVTHAPWIADGYLNDPERTAATFLDRPDWLDGRPSSYGSRWYKVGDLVRQNSDGSLMLAGRGDNMVKIRGQRFDMADVERFTGTDAQIRNSLPILPKMGICKHRLAAVVSLHRFTTSADEVGGGIVLLKGSELRDAASWVSQFREDLSRRVPSYMIPSLWVMLKAFPLTITGKIDRVSLRRFIEKMDVETFESIATLGIESEPPVTPLEKRLAEVWAEVLNLPLDKVGRNTPFITLGGDSILAMIIGARCNKDGLCIRAQDILKYGTIAELASKASLGEEEQTAQAAKLAKQYVALHQKMKETLHQVIPCTDNVEDAYPASPMQTGMLLSKARMTGDYNTSSIYEVLPSRIKHAPSIERLQNAWQQVVNRHSILRTFFVESVSQSGSFDQIVLRNYDVLKTTTVWTGINTTSIDDVIRTFDGNPFKNYPDFQPPHNFTILETTAGRVFCRLNAEHTLVDGMSLAVIVRDLRLAYDGKLPLQPVPLYSSYITLLQEVVCSIDNRYWKSYLKDMHPCILPTLSYNLSREPPKSESRSITVDIKNSHHLLKFCQSQEITLSALFRTIWGLILRSYTGSDEVCFGYITSGRDLPIAGVEEIVGTFINMLVCRLKLSEMSLVKDIIATAKTDYLNSLPHQHASLAQIQHVLGLYGQQLFNTSMTILKQVPLDSGESPSITFDNIHEWSPNEYDLDVQVWVSSTNVAMELWYRTEAISNEHAHNIASTFSQAIDTITDDFDQRIGQLDLFSHHHRRQVWDWNARLPESIDVCLHDLISEHADVRPNEIAITSWDRDFTYEQLEEYSGRLAHHLVSHGVGPEVHVLLCFEKSAIAIVAMLGVLKAGGVCVSIDPTHPTQRLQRIIADTRPLCCLISKLHRGLFEAQGLKGLVKHVVTADEAPFASSKLPESTPKKPRTTVTAKNAAFILFTSGSTGTPKGIVHEHRTVASSLHHHGLAMNIGIDSRTLQFSAFVFDVSITEIFMALTRGGVLCIPSEHERMNCLESAITRMGANWAHLTPTVASLLDPDKVPTLKHMALAGEPLKRVNVTEWASRLELVNLYGPAECCLATTLRVGLVADDRTDNIGRAVGLLVWIVDPKNTDRLVPVGSVGELLLEGPNVAREYLRDRERTLQFFIENPAWLGDEKTTPPRRFYRSGDLARYNGDGSIQILGRIDTQVKLHGQRVELGEIEYQAKVNLTTHNLVNMAVVYAKGDHPGGGLLVAFLEFEEKEKEVDEDQLIISISLRLKNILVKLDSHLAETLPSYMVPSIYVPLNAMPLLTAGKIDRGKLVSIIKRLSPKDVALYSLSEFQAEKVQPRSRLERTLQTLWSQVLAIQAKSIGVDDNFFRMGGDSVVAMKLSAAGREVGITITVANIFQNPKLSDMAAMVRPFSERTLHELESQYGIPKTSVVAVYPATPLQEGMILLSSRESNAYTVQHVLPLPVNINIQQFKLVWTLLYKEYPILRTRIINIERTIGSMQVVVNEELSWLTGTSLRKYLECDQSDTMEYGQSLVRFALIEDDAKRYFVLTAHHSIFDKSSISVLFSEAERFYRSVMVDEQHSFTSQALTYKSFATDVFNMDVSEAEVFWQEQFSDLSFSTFPKLPIGHRPSATETLNNFIPCPLSSEQKFSVQTTIRAAWALLLAQYSDSQANVVFGMTLDGRQSGLDAVVGPTLATVPVKTSINLQTTVGHFLDEVVQHTKDIEQFQHFGLQNIKALSIDAAQATDFQTLLAIHPRSNEVTETLFFSEKLLQYEAPPAYLLQVECQPTPSGFHVKAQYDPVVTSGPQIGRLLDQFEYIFSQLLSGDHTLTVGELEFCSPQDTRDIKHWNQDIPPRLYKCVHDVIFSHEPESTAVCSWDGDLTYRQLDELSTRLAYRLKTDFGVGPETLVPLTFTKSTWAVVAMMAVLKAGGGYVPMDPSYPASRLQEIVDACKASLILCSPQHEILARSLAGATLVVNRKTMDLTRPYEDHVDTAVRSDNTCYVIFTSGSTGTPKGVVMEHGGFSTAATEHGRRLDLNTHSRVIHFSSYAFEACILEILTTLFNGGCVCVAPESERLEDIAKTMRDLHVNWAFFTPSFIRTIRPDQVPDLKTLVLGGEALGADNIDVWVDKVHLINGYGPSETCVFSITNEHVRHGDTPDQIGSSIGGACWIVTPEDHGKLVPVGAVGELLIEGHTLARGYLNDLQKTSEVFVENSKLLTTAKNVNGKNGIKANGHTNGHTTNGHSLKRVMYKTGDLVRYNTSSEAKGTIRFVGRKDTQVKIRGQRMEPGDVEFHLQTNLTNVRHVAVEHVSLPGREIRFLAAFFSLEDQASSSSSEMVVLALPMSEKLKCSILAAETVLDQTLPSYMIPTLYIPLLRMPLLSSGKINRRELHQIVLKFSETQLARYTLADEQKRLPQSHRENQLAELWSSILQIGDKTSIGLDDSFFRLGGDSIGAMKLTTLAREHKILLNVATVFKNPKLENMAAATLNLKNEDDTSLEPFALLPETGNVETILDKISRDYNVFPGAIENVYPTGPLQEGLMLLSIKQPGSYMSQITLSLQSSVDLNRFTWAWQKTAERNAILRTRFAHTGSSSIQFVLKEDIKWAHASDLKTYLTEDKKKQMNHGDPLVRYAIIDAGNGDRHFVLTAHHSLYDGWSLMLIMDDFNMMFTGMVRPAAPPYVGFIKHLSDIDLDSAKSFWLSQFAKKSLASYPEPWTASQASVETQIFQFTNIERPLGSDITLSTIIRAAWALLVARYANTQDVFFGATLMGRNASLPNIERMTGPTITTLPICVSIDGSEAVDSYLQRVQNQGTDMIPFEHTGLQNIKSFGKEAEQACNFQNLLVIQPEGSEDLKSKVWKEEVLFAKGEMVTMTYALIVECRLYKEKVRITAQYREHITPTRQVQRMLDQFAEVMQRLNNSASSGLLVGDVQLLSEQDKQEIVEWNKGAPGSTPIDDCIHHIIQGKVAAQPRAPAIDSWDASFTYAELDAASTKVAFHLTSLGIGPGSYVPLCFDKSAWTIVAILAVLKAGGAYLSLDPKHPANRKELIIRDVRAKVILTSSQHKDLFDLSTYKVVAIDEASVEKLAVPQDETLIPGKSTDAAFVVFTSGSTGVPKGIVMEHGPFVSSARSHSKALRITSKSRVMQFAAYTYDVSMGEILTTLMQGGCVCVPSEEERMSNLRAAVNKLGVNWMFLTPTVAGFLKPTVVPGLETLVLGGEHATEDNIKIWAEHVYLINSYGPAETAIWCACAPGLDLTADPACFGNPVGASLWIVDANDPNKLAPIGTVGELVVEGPTLAREYLNDAKKTAAAFIENPKWSIDGSGKTRRMYRTGDLVRYGSSGNLLFVGRRDTQTKIHGQRIELKEIEHHLLRLGPPNWLPIVDILRFAEAQRDIVLCAFVHIRNAQNTSTIKNILPMTDELSKKLTRIRSQLELLLPNHMVPTAYIPVRILPLSAGGKVDRGALRHLGQGLTEQQLLPYMLNGQELNLPSTEMERKLQTLWAKVLNISPSAIGANSNFLRMGGDSVASMKLSAAAREMGLLLTMKSVFNSPRLDEMSRAVEVISTQEVKPYINFSTLHAYDVPKFLQDVILPNVASKAEDIEDVLMGMDYQRWTLGCGQLKTRGYNNYFIFHLKGEVDVVRLKAACRKLVDHHPVLRTVFVANKAELFQVVLKHVDTELGCHSYDGSDVPTSILQKDIDRPVPLESPSVRFLLVDQGREGHRLFMRASHSQYDGISFPFIVRDLKAAYLGKPFLNSLPYHLFIAGTRQTMRKSEALKFWQKELEGSTMTHVVDHQKPSFTNVVNKSLKRTISVPHTNKNDITFATMVKAAWSLALSHLSANSDIVFGQITTGRNASIQGIDEIVGPCMNLVPVRVKIDAITTYLDLLQQIQNQHLDMSPYESLGLQHIIHKCTSWPKWTRFSSILQHTNFNVGMESMDKWGDLEMHLSNFAPDHDVSDIWIWTGPVEDGFYVNFTYSEKTLPQSLAEEMVDMLCGHIKKMSEHLMSPIESALSKLKPRLPIQLEALDEENQVTNKSPAVEDAKALVLEVWKSVLGDEADDTLPTEVTDHSPFYEIRGDLLAAAQLSMGFGKHGYEISPEEIITHPTMHLQAALLSLKMQTI</sequence>
<dbReference type="SUPFAM" id="SSF56801">
    <property type="entry name" value="Acetyl-CoA synthetase-like"/>
    <property type="match status" value="4"/>
</dbReference>
<dbReference type="Gene3D" id="3.40.50.12780">
    <property type="entry name" value="N-terminal domain of ligase-like"/>
    <property type="match status" value="3"/>
</dbReference>
<keyword evidence="7" id="KW-1185">Reference proteome</keyword>
<dbReference type="PANTHER" id="PTHR45527:SF16">
    <property type="entry name" value="NONRIBOSOMAL PEPTIDE SYNTHASE ATNA-RELATED"/>
    <property type="match status" value="1"/>
</dbReference>
<keyword evidence="3" id="KW-0436">Ligase</keyword>
<dbReference type="Proteomes" id="UP000184330">
    <property type="component" value="Unassembled WGS sequence"/>
</dbReference>
<dbReference type="InterPro" id="IPR009081">
    <property type="entry name" value="PP-bd_ACP"/>
</dbReference>
<feature type="domain" description="Carrier" evidence="5">
    <location>
        <begin position="796"/>
        <end position="872"/>
    </location>
</feature>
<evidence type="ECO:0000256" key="3">
    <source>
        <dbReference type="ARBA" id="ARBA00022598"/>
    </source>
</evidence>
<dbReference type="PROSITE" id="PS50075">
    <property type="entry name" value="CARRIER"/>
    <property type="match status" value="5"/>
</dbReference>